<evidence type="ECO:0000313" key="5">
    <source>
        <dbReference type="EMBL" id="AEW04521.1"/>
    </source>
</evidence>
<dbReference type="AlphaFoldDB" id="G8TTE1"/>
<dbReference type="GO" id="GO:0003677">
    <property type="term" value="F:DNA binding"/>
    <property type="evidence" value="ECO:0007669"/>
    <property type="project" value="UniProtKB-KW"/>
</dbReference>
<evidence type="ECO:0000313" key="6">
    <source>
        <dbReference type="Proteomes" id="UP000005439"/>
    </source>
</evidence>
<reference evidence="6" key="1">
    <citation type="submission" date="2011-12" db="EMBL/GenBank/DDBJ databases">
        <title>The complete genome of chromosome of Sulfobacillus acidophilus DSM 10332.</title>
        <authorList>
            <person name="Lucas S."/>
            <person name="Han J."/>
            <person name="Lapidus A."/>
            <person name="Bruce D."/>
            <person name="Goodwin L."/>
            <person name="Pitluck S."/>
            <person name="Peters L."/>
            <person name="Kyrpides N."/>
            <person name="Mavromatis K."/>
            <person name="Ivanova N."/>
            <person name="Mikhailova N."/>
            <person name="Chertkov O."/>
            <person name="Saunders E."/>
            <person name="Detter J.C."/>
            <person name="Tapia R."/>
            <person name="Han C."/>
            <person name="Land M."/>
            <person name="Hauser L."/>
            <person name="Markowitz V."/>
            <person name="Cheng J.-F."/>
            <person name="Hugenholtz P."/>
            <person name="Woyke T."/>
            <person name="Wu D."/>
            <person name="Pukall R."/>
            <person name="Gehrich-Schroeter G."/>
            <person name="Schneider S."/>
            <person name="Klenk H.-P."/>
            <person name="Eisen J.A."/>
        </authorList>
    </citation>
    <scope>NUCLEOTIDE SEQUENCE [LARGE SCALE GENOMIC DNA]</scope>
    <source>
        <strain evidence="6">ATCC 700253 / DSM 10332 / NAL</strain>
    </source>
</reference>
<dbReference type="EMBL" id="CP003179">
    <property type="protein sequence ID" value="AEW04521.1"/>
    <property type="molecule type" value="Genomic_DNA"/>
</dbReference>
<dbReference type="Pfam" id="PF01638">
    <property type="entry name" value="HxlR"/>
    <property type="match status" value="1"/>
</dbReference>
<gene>
    <name evidence="5" type="ordered locus">Sulac_1021</name>
</gene>
<keyword evidence="6" id="KW-1185">Reference proteome</keyword>
<evidence type="ECO:0000256" key="1">
    <source>
        <dbReference type="ARBA" id="ARBA00023015"/>
    </source>
</evidence>
<proteinExistence type="predicted"/>
<feature type="domain" description="HTH hxlR-type" evidence="4">
    <location>
        <begin position="10"/>
        <end position="106"/>
    </location>
</feature>
<organism evidence="5 6">
    <name type="scientific">Sulfobacillus acidophilus (strain ATCC 700253 / DSM 10332 / NAL)</name>
    <dbReference type="NCBI Taxonomy" id="679936"/>
    <lineage>
        <taxon>Bacteria</taxon>
        <taxon>Bacillati</taxon>
        <taxon>Bacillota</taxon>
        <taxon>Clostridia</taxon>
        <taxon>Eubacteriales</taxon>
        <taxon>Clostridiales Family XVII. Incertae Sedis</taxon>
        <taxon>Sulfobacillus</taxon>
    </lineage>
</organism>
<dbReference type="PATRIC" id="fig|679936.5.peg.1080"/>
<evidence type="ECO:0000259" key="4">
    <source>
        <dbReference type="PROSITE" id="PS51118"/>
    </source>
</evidence>
<keyword evidence="2" id="KW-0238">DNA-binding</keyword>
<keyword evidence="3" id="KW-0804">Transcription</keyword>
<dbReference type="Proteomes" id="UP000005439">
    <property type="component" value="Chromosome"/>
</dbReference>
<dbReference type="InterPro" id="IPR002577">
    <property type="entry name" value="HTH_HxlR"/>
</dbReference>
<dbReference type="InterPro" id="IPR036390">
    <property type="entry name" value="WH_DNA-bd_sf"/>
</dbReference>
<dbReference type="STRING" id="679936.Sulac_1021"/>
<evidence type="ECO:0000256" key="2">
    <source>
        <dbReference type="ARBA" id="ARBA00023125"/>
    </source>
</evidence>
<keyword evidence="1" id="KW-0805">Transcription regulation</keyword>
<dbReference type="KEGG" id="sap:Sulac_1021"/>
<dbReference type="HOGENOM" id="CLU_111585_5_3_9"/>
<dbReference type="PANTHER" id="PTHR33204:SF18">
    <property type="entry name" value="TRANSCRIPTIONAL REGULATORY PROTEIN"/>
    <property type="match status" value="1"/>
</dbReference>
<dbReference type="PANTHER" id="PTHR33204">
    <property type="entry name" value="TRANSCRIPTIONAL REGULATOR, MARR FAMILY"/>
    <property type="match status" value="1"/>
</dbReference>
<dbReference type="InterPro" id="IPR036388">
    <property type="entry name" value="WH-like_DNA-bd_sf"/>
</dbReference>
<evidence type="ECO:0000256" key="3">
    <source>
        <dbReference type="ARBA" id="ARBA00023163"/>
    </source>
</evidence>
<dbReference type="PROSITE" id="PS51118">
    <property type="entry name" value="HTH_HXLR"/>
    <property type="match status" value="1"/>
</dbReference>
<accession>G8TTE1</accession>
<protein>
    <submittedName>
        <fullName evidence="5">Transcriptional regulator, HxlR family</fullName>
    </submittedName>
</protein>
<dbReference type="Gene3D" id="1.10.10.10">
    <property type="entry name" value="Winged helix-like DNA-binding domain superfamily/Winged helix DNA-binding domain"/>
    <property type="match status" value="1"/>
</dbReference>
<sequence length="124" mass="14446">MIQDYQHIQCPIQRAATLVADVPTIVILRELRRGPRRFNDFVNVGLNPRTLTDRLQRLAQERIVERARYAEVPPRVEYRLTPKGQALFPILDALKAFADVWLPYVPDNTPTPEESPHETFKRSR</sequence>
<dbReference type="SUPFAM" id="SSF46785">
    <property type="entry name" value="Winged helix' DNA-binding domain"/>
    <property type="match status" value="1"/>
</dbReference>
<name>G8TTE1_SULAD</name>
<reference evidence="5 6" key="2">
    <citation type="journal article" date="2012" name="Stand. Genomic Sci.">
        <title>Complete genome sequence of the moderately thermophilic mineral-sulfide-oxidizing firmicute Sulfobacillus acidophilus type strain (NAL(T)).</title>
        <authorList>
            <person name="Anderson I."/>
            <person name="Chertkov O."/>
            <person name="Chen A."/>
            <person name="Saunders E."/>
            <person name="Lapidus A."/>
            <person name="Nolan M."/>
            <person name="Lucas S."/>
            <person name="Hammon N."/>
            <person name="Deshpande S."/>
            <person name="Cheng J.F."/>
            <person name="Han C."/>
            <person name="Tapia R."/>
            <person name="Goodwin L.A."/>
            <person name="Pitluck S."/>
            <person name="Liolios K."/>
            <person name="Pagani I."/>
            <person name="Ivanova N."/>
            <person name="Mikhailova N."/>
            <person name="Pati A."/>
            <person name="Palaniappan K."/>
            <person name="Land M."/>
            <person name="Pan C."/>
            <person name="Rohde M."/>
            <person name="Pukall R."/>
            <person name="Goker M."/>
            <person name="Detter J.C."/>
            <person name="Woyke T."/>
            <person name="Bristow J."/>
            <person name="Eisen J.A."/>
            <person name="Markowitz V."/>
            <person name="Hugenholtz P."/>
            <person name="Kyrpides N.C."/>
            <person name="Klenk H.P."/>
            <person name="Mavromatis K."/>
        </authorList>
    </citation>
    <scope>NUCLEOTIDE SEQUENCE [LARGE SCALE GENOMIC DNA]</scope>
    <source>
        <strain evidence="6">ATCC 700253 / DSM 10332 / NAL</strain>
    </source>
</reference>